<proteinExistence type="predicted"/>
<dbReference type="Proteomes" id="UP000260812">
    <property type="component" value="Unassembled WGS sequence"/>
</dbReference>
<organism evidence="2 3">
    <name type="scientific">Eisenbergiella massiliensis</name>
    <dbReference type="NCBI Taxonomy" id="1720294"/>
    <lineage>
        <taxon>Bacteria</taxon>
        <taxon>Bacillati</taxon>
        <taxon>Bacillota</taxon>
        <taxon>Clostridia</taxon>
        <taxon>Lachnospirales</taxon>
        <taxon>Lachnospiraceae</taxon>
        <taxon>Eisenbergiella</taxon>
    </lineage>
</organism>
<evidence type="ECO:0000313" key="2">
    <source>
        <dbReference type="EMBL" id="RGE55561.1"/>
    </source>
</evidence>
<gene>
    <name evidence="2" type="ORF">DXC51_28675</name>
</gene>
<accession>A0A3E3HUQ0</accession>
<evidence type="ECO:0000256" key="1">
    <source>
        <dbReference type="SAM" id="Phobius"/>
    </source>
</evidence>
<sequence>PAIPTALSPAPEPSDPLPGTVWLRFSNADKKSIMACCFRYHWMMGRILVVVVQAYIYISVFVQQLSDWTV</sequence>
<keyword evidence="1" id="KW-1133">Transmembrane helix</keyword>
<protein>
    <submittedName>
        <fullName evidence="2">Uncharacterized protein</fullName>
    </submittedName>
</protein>
<keyword evidence="3" id="KW-1185">Reference proteome</keyword>
<keyword evidence="1" id="KW-0472">Membrane</keyword>
<dbReference type="RefSeq" id="WP_207660882.1">
    <property type="nucleotide sequence ID" value="NZ_QVLV01000043.1"/>
</dbReference>
<dbReference type="AlphaFoldDB" id="A0A3E3HUQ0"/>
<dbReference type="GeneID" id="97990931"/>
<dbReference type="EMBL" id="QVLV01000043">
    <property type="protein sequence ID" value="RGE55561.1"/>
    <property type="molecule type" value="Genomic_DNA"/>
</dbReference>
<name>A0A3E3HUQ0_9FIRM</name>
<comment type="caution">
    <text evidence="2">The sequence shown here is derived from an EMBL/GenBank/DDBJ whole genome shotgun (WGS) entry which is preliminary data.</text>
</comment>
<feature type="non-terminal residue" evidence="2">
    <location>
        <position position="1"/>
    </location>
</feature>
<evidence type="ECO:0000313" key="3">
    <source>
        <dbReference type="Proteomes" id="UP000260812"/>
    </source>
</evidence>
<keyword evidence="1" id="KW-0812">Transmembrane</keyword>
<reference evidence="2" key="1">
    <citation type="submission" date="2018-08" db="EMBL/GenBank/DDBJ databases">
        <title>A genome reference for cultivated species of the human gut microbiota.</title>
        <authorList>
            <person name="Zou Y."/>
            <person name="Xue W."/>
            <person name="Luo G."/>
        </authorList>
    </citation>
    <scope>NUCLEOTIDE SEQUENCE [LARGE SCALE GENOMIC DNA]</scope>
    <source>
        <strain evidence="2">TF05-5AC</strain>
    </source>
</reference>
<feature type="transmembrane region" description="Helical" evidence="1">
    <location>
        <begin position="40"/>
        <end position="62"/>
    </location>
</feature>